<gene>
    <name evidence="1" type="ORF">S01H4_02982</name>
</gene>
<evidence type="ECO:0000313" key="1">
    <source>
        <dbReference type="EMBL" id="GAG74331.1"/>
    </source>
</evidence>
<dbReference type="SUPFAM" id="SSF52980">
    <property type="entry name" value="Restriction endonuclease-like"/>
    <property type="match status" value="1"/>
</dbReference>
<dbReference type="AlphaFoldDB" id="X1BQ99"/>
<proteinExistence type="predicted"/>
<protein>
    <recommendedName>
        <fullName evidence="2">Restriction endonuclease type IV Mrr domain-containing protein</fullName>
    </recommendedName>
</protein>
<accession>X1BQ99</accession>
<evidence type="ECO:0008006" key="2">
    <source>
        <dbReference type="Google" id="ProtNLM"/>
    </source>
</evidence>
<dbReference type="EMBL" id="BART01000694">
    <property type="protein sequence ID" value="GAG74331.1"/>
    <property type="molecule type" value="Genomic_DNA"/>
</dbReference>
<dbReference type="GO" id="GO:0003676">
    <property type="term" value="F:nucleic acid binding"/>
    <property type="evidence" value="ECO:0007669"/>
    <property type="project" value="InterPro"/>
</dbReference>
<reference evidence="1" key="1">
    <citation type="journal article" date="2014" name="Front. Microbiol.">
        <title>High frequency of phylogenetically diverse reductive dehalogenase-homologous genes in deep subseafloor sedimentary metagenomes.</title>
        <authorList>
            <person name="Kawai M."/>
            <person name="Futagami T."/>
            <person name="Toyoda A."/>
            <person name="Takaki Y."/>
            <person name="Nishi S."/>
            <person name="Hori S."/>
            <person name="Arai W."/>
            <person name="Tsubouchi T."/>
            <person name="Morono Y."/>
            <person name="Uchiyama I."/>
            <person name="Ito T."/>
            <person name="Fujiyama A."/>
            <person name="Inagaki F."/>
            <person name="Takami H."/>
        </authorList>
    </citation>
    <scope>NUCLEOTIDE SEQUENCE</scope>
    <source>
        <strain evidence="1">Expedition CK06-06</strain>
    </source>
</reference>
<dbReference type="Gene3D" id="3.40.1350.10">
    <property type="match status" value="1"/>
</dbReference>
<dbReference type="InterPro" id="IPR011856">
    <property type="entry name" value="tRNA_endonuc-like_dom_sf"/>
</dbReference>
<comment type="caution">
    <text evidence="1">The sequence shown here is derived from an EMBL/GenBank/DDBJ whole genome shotgun (WGS) entry which is preliminary data.</text>
</comment>
<name>X1BQ99_9ZZZZ</name>
<organism evidence="1">
    <name type="scientific">marine sediment metagenome</name>
    <dbReference type="NCBI Taxonomy" id="412755"/>
    <lineage>
        <taxon>unclassified sequences</taxon>
        <taxon>metagenomes</taxon>
        <taxon>ecological metagenomes</taxon>
    </lineage>
</organism>
<feature type="non-terminal residue" evidence="1">
    <location>
        <position position="49"/>
    </location>
</feature>
<sequence length="49" mass="5598">MDMGPEGFVFEKYIAKILREYGFITEVGRILNGHCVNHEVDVVAKKESQ</sequence>
<dbReference type="InterPro" id="IPR011335">
    <property type="entry name" value="Restrct_endonuc-II-like"/>
</dbReference>